<feature type="transmembrane region" description="Helical" evidence="1">
    <location>
        <begin position="30"/>
        <end position="48"/>
    </location>
</feature>
<keyword evidence="1" id="KW-0472">Membrane</keyword>
<feature type="transmembrane region" description="Helical" evidence="1">
    <location>
        <begin position="170"/>
        <end position="187"/>
    </location>
</feature>
<keyword evidence="3" id="KW-1185">Reference proteome</keyword>
<accession>A0ABS8PHB4</accession>
<keyword evidence="1" id="KW-0812">Transmembrane</keyword>
<keyword evidence="1" id="KW-1133">Transmembrane helix</keyword>
<evidence type="ECO:0008006" key="4">
    <source>
        <dbReference type="Google" id="ProtNLM"/>
    </source>
</evidence>
<reference evidence="2 3" key="1">
    <citation type="submission" date="2021-11" db="EMBL/GenBank/DDBJ databases">
        <title>Draft genome sequence of Actinomycetospora sp. SF1 isolated from the rhizosphere soil.</title>
        <authorList>
            <person name="Duangmal K."/>
            <person name="Chantavorakit T."/>
        </authorList>
    </citation>
    <scope>NUCLEOTIDE SEQUENCE [LARGE SCALE GENOMIC DNA]</scope>
    <source>
        <strain evidence="2 3">TBRC 5722</strain>
    </source>
</reference>
<feature type="transmembrane region" description="Helical" evidence="1">
    <location>
        <begin position="83"/>
        <end position="107"/>
    </location>
</feature>
<sequence>MSMTKVLVGFVPWIVFSLVATRVGPGAVGVAAVLAFLVALGLVIRSVVRGESPKLLELAGAAVFLAFAVVALTAPVLDAVLASYGRAIAALVLALIIFALLPIMPFTEQYARESVPRQYWHTPEFRAVNRRISAAWGGVVAVMALGHAIAGTFEVPDPGAGLLHRPVDLVFNWVVPALLVWWAARYTQRVSAAAGSSTPAPARQSSPR</sequence>
<evidence type="ECO:0000256" key="1">
    <source>
        <dbReference type="SAM" id="Phobius"/>
    </source>
</evidence>
<name>A0ABS8PHB4_9PSEU</name>
<dbReference type="EMBL" id="JAJNDB010000006">
    <property type="protein sequence ID" value="MCD2196781.1"/>
    <property type="molecule type" value="Genomic_DNA"/>
</dbReference>
<feature type="transmembrane region" description="Helical" evidence="1">
    <location>
        <begin position="128"/>
        <end position="150"/>
    </location>
</feature>
<protein>
    <recommendedName>
        <fullName evidence="4">Intracellular septation protein A</fullName>
    </recommendedName>
</protein>
<comment type="caution">
    <text evidence="2">The sequence shown here is derived from an EMBL/GenBank/DDBJ whole genome shotgun (WGS) entry which is preliminary data.</text>
</comment>
<gene>
    <name evidence="2" type="ORF">LQ327_25755</name>
</gene>
<feature type="transmembrane region" description="Helical" evidence="1">
    <location>
        <begin position="55"/>
        <end position="77"/>
    </location>
</feature>
<organism evidence="2 3">
    <name type="scientific">Actinomycetospora endophytica</name>
    <dbReference type="NCBI Taxonomy" id="2291215"/>
    <lineage>
        <taxon>Bacteria</taxon>
        <taxon>Bacillati</taxon>
        <taxon>Actinomycetota</taxon>
        <taxon>Actinomycetes</taxon>
        <taxon>Pseudonocardiales</taxon>
        <taxon>Pseudonocardiaceae</taxon>
        <taxon>Actinomycetospora</taxon>
    </lineage>
</organism>
<dbReference type="RefSeq" id="WP_230738657.1">
    <property type="nucleotide sequence ID" value="NZ_JAJNDB010000006.1"/>
</dbReference>
<proteinExistence type="predicted"/>
<evidence type="ECO:0000313" key="2">
    <source>
        <dbReference type="EMBL" id="MCD2196781.1"/>
    </source>
</evidence>
<dbReference type="Proteomes" id="UP001199469">
    <property type="component" value="Unassembled WGS sequence"/>
</dbReference>
<evidence type="ECO:0000313" key="3">
    <source>
        <dbReference type="Proteomes" id="UP001199469"/>
    </source>
</evidence>